<keyword evidence="4" id="KW-0175">Coiled coil</keyword>
<dbReference type="SMART" id="SM00065">
    <property type="entry name" value="GAF"/>
    <property type="match status" value="1"/>
</dbReference>
<dbReference type="EC" id="2.7.13.3" evidence="2"/>
<dbReference type="CDD" id="cd00082">
    <property type="entry name" value="HisKA"/>
    <property type="match status" value="1"/>
</dbReference>
<dbReference type="PROSITE" id="PS50109">
    <property type="entry name" value="HIS_KIN"/>
    <property type="match status" value="1"/>
</dbReference>
<dbReference type="RefSeq" id="WP_102768959.1">
    <property type="nucleotide sequence ID" value="NZ_POSP01000003.1"/>
</dbReference>
<evidence type="ECO:0000256" key="2">
    <source>
        <dbReference type="ARBA" id="ARBA00012438"/>
    </source>
</evidence>
<keyword evidence="7" id="KW-1185">Reference proteome</keyword>
<accession>A0A2N8L027</accession>
<dbReference type="PRINTS" id="PR00344">
    <property type="entry name" value="BCTRLSENSOR"/>
</dbReference>
<dbReference type="AlphaFoldDB" id="A0A2N8L027"/>
<dbReference type="InterPro" id="IPR003594">
    <property type="entry name" value="HATPase_dom"/>
</dbReference>
<dbReference type="InterPro" id="IPR019734">
    <property type="entry name" value="TPR_rpt"/>
</dbReference>
<evidence type="ECO:0000313" key="6">
    <source>
        <dbReference type="EMBL" id="PND39041.1"/>
    </source>
</evidence>
<feature type="coiled-coil region" evidence="4">
    <location>
        <begin position="495"/>
        <end position="529"/>
    </location>
</feature>
<dbReference type="InterPro" id="IPR003018">
    <property type="entry name" value="GAF"/>
</dbReference>
<reference evidence="6 7" key="1">
    <citation type="submission" date="2018-01" db="EMBL/GenBank/DDBJ databases">
        <title>Draft genome sequence of Paucibacter aquatile CR182 isolated from freshwater of the Nakdong River.</title>
        <authorList>
            <person name="Choi A."/>
            <person name="Chung E.J."/>
        </authorList>
    </citation>
    <scope>NUCLEOTIDE SEQUENCE [LARGE SCALE GENOMIC DNA]</scope>
    <source>
        <strain evidence="6 7">CR182</strain>
    </source>
</reference>
<evidence type="ECO:0000256" key="1">
    <source>
        <dbReference type="ARBA" id="ARBA00000085"/>
    </source>
</evidence>
<protein>
    <recommendedName>
        <fullName evidence="2">histidine kinase</fullName>
        <ecNumber evidence="2">2.7.13.3</ecNumber>
    </recommendedName>
</protein>
<dbReference type="PANTHER" id="PTHR43065">
    <property type="entry name" value="SENSOR HISTIDINE KINASE"/>
    <property type="match status" value="1"/>
</dbReference>
<gene>
    <name evidence="6" type="ORF">C1O66_16910</name>
</gene>
<dbReference type="Pfam" id="PF02518">
    <property type="entry name" value="HATPase_c"/>
    <property type="match status" value="1"/>
</dbReference>
<dbReference type="OrthoDB" id="8728894at2"/>
<dbReference type="InterPro" id="IPR036097">
    <property type="entry name" value="HisK_dim/P_sf"/>
</dbReference>
<dbReference type="Proteomes" id="UP000235916">
    <property type="component" value="Unassembled WGS sequence"/>
</dbReference>
<organism evidence="6 7">
    <name type="scientific">Kinneretia aquatilis</name>
    <dbReference type="NCBI Taxonomy" id="2070761"/>
    <lineage>
        <taxon>Bacteria</taxon>
        <taxon>Pseudomonadati</taxon>
        <taxon>Pseudomonadota</taxon>
        <taxon>Betaproteobacteria</taxon>
        <taxon>Burkholderiales</taxon>
        <taxon>Sphaerotilaceae</taxon>
        <taxon>Roseateles</taxon>
    </lineage>
</organism>
<comment type="caution">
    <text evidence="6">The sequence shown here is derived from an EMBL/GenBank/DDBJ whole genome shotgun (WGS) entry which is preliminary data.</text>
</comment>
<dbReference type="InterPro" id="IPR011990">
    <property type="entry name" value="TPR-like_helical_dom_sf"/>
</dbReference>
<dbReference type="InterPro" id="IPR036890">
    <property type="entry name" value="HATPase_C_sf"/>
</dbReference>
<feature type="domain" description="Histidine kinase" evidence="5">
    <location>
        <begin position="709"/>
        <end position="941"/>
    </location>
</feature>
<dbReference type="SMART" id="SM00387">
    <property type="entry name" value="HATPase_c"/>
    <property type="match status" value="1"/>
</dbReference>
<dbReference type="InterPro" id="IPR003661">
    <property type="entry name" value="HisK_dim/P_dom"/>
</dbReference>
<evidence type="ECO:0000256" key="4">
    <source>
        <dbReference type="SAM" id="Coils"/>
    </source>
</evidence>
<dbReference type="InterPro" id="IPR029016">
    <property type="entry name" value="GAF-like_dom_sf"/>
</dbReference>
<dbReference type="SUPFAM" id="SSF55874">
    <property type="entry name" value="ATPase domain of HSP90 chaperone/DNA topoisomerase II/histidine kinase"/>
    <property type="match status" value="1"/>
</dbReference>
<dbReference type="SUPFAM" id="SSF47384">
    <property type="entry name" value="Homodimeric domain of signal transducing histidine kinase"/>
    <property type="match status" value="1"/>
</dbReference>
<evidence type="ECO:0000256" key="3">
    <source>
        <dbReference type="ARBA" id="ARBA00022553"/>
    </source>
</evidence>
<dbReference type="Gene3D" id="3.30.450.40">
    <property type="match status" value="1"/>
</dbReference>
<dbReference type="InterPro" id="IPR005467">
    <property type="entry name" value="His_kinase_dom"/>
</dbReference>
<sequence>MSEAAAAAILSELRLYEQEAVLAELRAQLEQPALPPAERCALGVALAWHERERDTPQALARAEAAEQAMADTPELPEATRAALQRRLRLTRLDALRLYTRYAEGLFEARVLRAEAEAAQDWLACADVAWLQAQLHSGGGQMAASCAALEQAIARAEQAGDRTRQWIFECSLARSAGLQNREAAELRWGQHFPSELSGLHVSAAVLIELYQGYRALRARDLKLAVRRFSSLIQPLQDAGYVRETINTLGNLGSAFNDLNDPESALEWMERGLQMARASGWSASLGSCLMQMGETLRRLGRLELARSLLDEGTQIFAPQPDSRNSAVCLSYQGLLALDLGEGQKALDYFEALQRHPGGYLDLQRNARRGHARALLLLGQGEAAEQMAREDLAVAELSGAAEAEVELRMVLAQIAQRAPGAAGQAQAVQLLELARERAKSIAGYKDSAELLEALALAYAGTGRYREAFETSQQAASARASMLSRSSADRVEALQLHHLNENARTEAQHLQQLAEAERQRAALMQRNSSTLEKLGQIGLELTRHLDMASIFAALSRHIPALLDARGFEIYLLDDEGEGINSVFGLEDGQPLPPDHIALDNPSSNAARCARERRELSIQLAEDGSDPSQVPGTMRTLSAMFAPLLIQERLLGVVTVQSPQAQAYGEHERMIFRSLNAFAAIALDNAIAYRRLQQAQSQLVAQEKLAALGALVAGIAHELNTPLGNSLLMASTLDQRTQEIERAAASKELRRSELEAYLGETRSVARLIMQGLETAAELITSFKQVAVDRTAEQRRLFDLAVLCEQVTATLQASIRKQGHKLELDVPEGILLNSFPGPLGQVLSNLVNNAMLHGFGARRGGLMRLSARLLKDGRAELRFRDDGVGISPAHAGRIFEPFFTTKFGQGGSGLGLSISHNIVSSLLGGSLALDPMPGPGCCFVLCLPLQAPEAQGPAAADGGDAAAAI</sequence>
<dbReference type="InterPro" id="IPR004358">
    <property type="entry name" value="Sig_transdc_His_kin-like_C"/>
</dbReference>
<dbReference type="SUPFAM" id="SSF55781">
    <property type="entry name" value="GAF domain-like"/>
    <property type="match status" value="1"/>
</dbReference>
<evidence type="ECO:0000259" key="5">
    <source>
        <dbReference type="PROSITE" id="PS50109"/>
    </source>
</evidence>
<dbReference type="PANTHER" id="PTHR43065:SF47">
    <property type="match status" value="1"/>
</dbReference>
<proteinExistence type="predicted"/>
<dbReference type="SUPFAM" id="SSF48452">
    <property type="entry name" value="TPR-like"/>
    <property type="match status" value="1"/>
</dbReference>
<dbReference type="EMBL" id="POSP01000003">
    <property type="protein sequence ID" value="PND39041.1"/>
    <property type="molecule type" value="Genomic_DNA"/>
</dbReference>
<dbReference type="Gene3D" id="3.30.565.10">
    <property type="entry name" value="Histidine kinase-like ATPase, C-terminal domain"/>
    <property type="match status" value="1"/>
</dbReference>
<evidence type="ECO:0000313" key="7">
    <source>
        <dbReference type="Proteomes" id="UP000235916"/>
    </source>
</evidence>
<comment type="catalytic activity">
    <reaction evidence="1">
        <text>ATP + protein L-histidine = ADP + protein N-phospho-L-histidine.</text>
        <dbReference type="EC" id="2.7.13.3"/>
    </reaction>
</comment>
<keyword evidence="3" id="KW-0597">Phosphoprotein</keyword>
<dbReference type="Pfam" id="PF13492">
    <property type="entry name" value="GAF_3"/>
    <property type="match status" value="1"/>
</dbReference>
<dbReference type="SMART" id="SM00028">
    <property type="entry name" value="TPR"/>
    <property type="match status" value="4"/>
</dbReference>
<dbReference type="GO" id="GO:0000155">
    <property type="term" value="F:phosphorelay sensor kinase activity"/>
    <property type="evidence" value="ECO:0007669"/>
    <property type="project" value="InterPro"/>
</dbReference>
<name>A0A2N8L027_9BURK</name>
<dbReference type="Gene3D" id="1.25.40.10">
    <property type="entry name" value="Tetratricopeptide repeat domain"/>
    <property type="match status" value="1"/>
</dbReference>
<dbReference type="Gene3D" id="1.10.287.130">
    <property type="match status" value="1"/>
</dbReference>